<dbReference type="SUPFAM" id="SSF52540">
    <property type="entry name" value="P-loop containing nucleoside triphosphate hydrolases"/>
    <property type="match status" value="1"/>
</dbReference>
<protein>
    <submittedName>
        <fullName evidence="3">Late blight resistance homolog R1A-3</fullName>
    </submittedName>
</protein>
<dbReference type="Gene3D" id="1.10.8.430">
    <property type="entry name" value="Helical domain of apoptotic protease-activating factors"/>
    <property type="match status" value="1"/>
</dbReference>
<dbReference type="InterPro" id="IPR002182">
    <property type="entry name" value="NB-ARC"/>
</dbReference>
<dbReference type="GO" id="GO:0043531">
    <property type="term" value="F:ADP binding"/>
    <property type="evidence" value="ECO:0007669"/>
    <property type="project" value="InterPro"/>
</dbReference>
<accession>A0A8S0TWY1</accession>
<comment type="caution">
    <text evidence="3">The sequence shown here is derived from an EMBL/GenBank/DDBJ whole genome shotgun (WGS) entry which is preliminary data.</text>
</comment>
<organism evidence="3 4">
    <name type="scientific">Olea europaea subsp. europaea</name>
    <dbReference type="NCBI Taxonomy" id="158383"/>
    <lineage>
        <taxon>Eukaryota</taxon>
        <taxon>Viridiplantae</taxon>
        <taxon>Streptophyta</taxon>
        <taxon>Embryophyta</taxon>
        <taxon>Tracheophyta</taxon>
        <taxon>Spermatophyta</taxon>
        <taxon>Magnoliopsida</taxon>
        <taxon>eudicotyledons</taxon>
        <taxon>Gunneridae</taxon>
        <taxon>Pentapetalae</taxon>
        <taxon>asterids</taxon>
        <taxon>lamiids</taxon>
        <taxon>Lamiales</taxon>
        <taxon>Oleaceae</taxon>
        <taxon>Oleeae</taxon>
        <taxon>Olea</taxon>
    </lineage>
</organism>
<feature type="domain" description="NB-ARC" evidence="2">
    <location>
        <begin position="392"/>
        <end position="494"/>
    </location>
</feature>
<dbReference type="InterPro" id="IPR027417">
    <property type="entry name" value="P-loop_NTPase"/>
</dbReference>
<proteinExistence type="predicted"/>
<reference evidence="3 4" key="1">
    <citation type="submission" date="2019-12" db="EMBL/GenBank/DDBJ databases">
        <authorList>
            <person name="Alioto T."/>
            <person name="Alioto T."/>
            <person name="Gomez Garrido J."/>
        </authorList>
    </citation>
    <scope>NUCLEOTIDE SEQUENCE [LARGE SCALE GENOMIC DNA]</scope>
</reference>
<gene>
    <name evidence="3" type="ORF">OLEA9_A010222</name>
</gene>
<evidence type="ECO:0000313" key="4">
    <source>
        <dbReference type="Proteomes" id="UP000594638"/>
    </source>
</evidence>
<dbReference type="GO" id="GO:0098542">
    <property type="term" value="P:defense response to other organism"/>
    <property type="evidence" value="ECO:0007669"/>
    <property type="project" value="TreeGrafter"/>
</dbReference>
<dbReference type="PANTHER" id="PTHR23155:SF1152">
    <property type="entry name" value="AAA+ ATPASE DOMAIN-CONTAINING PROTEIN"/>
    <property type="match status" value="1"/>
</dbReference>
<evidence type="ECO:0000259" key="2">
    <source>
        <dbReference type="Pfam" id="PF00931"/>
    </source>
</evidence>
<dbReference type="Gramene" id="OE9A010222T2">
    <property type="protein sequence ID" value="OE9A010222C2"/>
    <property type="gene ID" value="OE9A010222"/>
</dbReference>
<dbReference type="Proteomes" id="UP000594638">
    <property type="component" value="Unassembled WGS sequence"/>
</dbReference>
<keyword evidence="1" id="KW-0433">Leucine-rich repeat</keyword>
<keyword evidence="4" id="KW-1185">Reference proteome</keyword>
<dbReference type="Gene3D" id="3.40.50.300">
    <property type="entry name" value="P-loop containing nucleotide triphosphate hydrolases"/>
    <property type="match status" value="1"/>
</dbReference>
<evidence type="ECO:0000256" key="1">
    <source>
        <dbReference type="ARBA" id="ARBA00022614"/>
    </source>
</evidence>
<sequence>MAPSTNNLRELLENQFKNGRLEMFDGQGQLVLIVAQFMIKLCDEDDVVIAFLKSLDDLARNCSGSSQRSEEYRNFSESFSSFMMALGLFFRVQNSTRTPIYRNELVAVFIDLFLEILEEILRLQPNFILRVEDSIKTLKMELKFLITFLGDTPSLLTELYTTNSVLIDIENVANSVGEFLYTFFFNRDPISVTDMDQNLSHLLETLRLVTEKIIAHCNTIPQKFPSHRTQNTDVVSLFLVDSSLDDLENVINHEDHRIVSVKAQIQKIHGQLRFLRSLLATMGEKQISELEEFFVRVRDIAYEVKYVVSSFSPVQYLTIRLPQVIVKTEIVRKQLEEEMNKYDAGMLKVEEYARQQMLLQTQTPDTGDIVGLGDEVYKIKGQLLLGKARMVEDEGTLGEALHKFLLTSGRFILFIDDIWNVEAWNKIQTYIPDCRKGNRILFTTRDEDFASKASYSFKASYSSKASLMENNALKCLTDEECWYLLQRKVFQQNSCPKNLIFAGKEIAIKCDGLPLAVVVIAAVLANMEKESKLWEDVAKIISSQITEESNKYMNILELSYK</sequence>
<dbReference type="InterPro" id="IPR044974">
    <property type="entry name" value="Disease_R_plants"/>
</dbReference>
<dbReference type="AlphaFoldDB" id="A0A8S0TWY1"/>
<dbReference type="OrthoDB" id="914265at2759"/>
<evidence type="ECO:0000313" key="3">
    <source>
        <dbReference type="EMBL" id="CAA3007979.1"/>
    </source>
</evidence>
<dbReference type="InterPro" id="IPR042197">
    <property type="entry name" value="Apaf_helical"/>
</dbReference>
<dbReference type="GO" id="GO:0005737">
    <property type="term" value="C:cytoplasm"/>
    <property type="evidence" value="ECO:0007669"/>
    <property type="project" value="UniProtKB-SubCell"/>
</dbReference>
<dbReference type="EMBL" id="CACTIH010007288">
    <property type="protein sequence ID" value="CAA3007979.1"/>
    <property type="molecule type" value="Genomic_DNA"/>
</dbReference>
<dbReference type="Pfam" id="PF00931">
    <property type="entry name" value="NB-ARC"/>
    <property type="match status" value="1"/>
</dbReference>
<name>A0A8S0TWY1_OLEEU</name>
<dbReference type="PANTHER" id="PTHR23155">
    <property type="entry name" value="DISEASE RESISTANCE PROTEIN RP"/>
    <property type="match status" value="1"/>
</dbReference>